<name>A0A6J2TVN7_DROLE</name>
<dbReference type="AlphaFoldDB" id="A0A6J2TVN7"/>
<dbReference type="InterPro" id="IPR003887">
    <property type="entry name" value="LEM_dom"/>
</dbReference>
<reference evidence="9 10" key="1">
    <citation type="submission" date="2025-04" db="UniProtKB">
        <authorList>
            <consortium name="RefSeq"/>
        </authorList>
    </citation>
    <scope>IDENTIFICATION</scope>
    <source>
        <strain evidence="9 10">11010-0011.00</strain>
        <tissue evidence="9 10">Whole body</tissue>
    </source>
</reference>
<dbReference type="SUPFAM" id="SSF63451">
    <property type="entry name" value="LEM domain"/>
    <property type="match status" value="1"/>
</dbReference>
<evidence type="ECO:0000256" key="3">
    <source>
        <dbReference type="ARBA" id="ARBA00022989"/>
    </source>
</evidence>
<keyword evidence="2 6" id="KW-0812">Transmembrane</keyword>
<dbReference type="InterPro" id="IPR052277">
    <property type="entry name" value="INM_ESCRT-Associated"/>
</dbReference>
<feature type="transmembrane region" description="Helical" evidence="6">
    <location>
        <begin position="231"/>
        <end position="251"/>
    </location>
</feature>
<comment type="subcellular location">
    <subcellularLocation>
        <location evidence="1">Nucleus inner membrane</location>
        <topology evidence="1">Multi-pass membrane protein</topology>
    </subcellularLocation>
</comment>
<protein>
    <submittedName>
        <fullName evidence="9 10">Inner nuclear membrane protein Man1</fullName>
    </submittedName>
</protein>
<evidence type="ECO:0000259" key="7">
    <source>
        <dbReference type="PROSITE" id="PS50954"/>
    </source>
</evidence>
<dbReference type="InterPro" id="IPR011015">
    <property type="entry name" value="LEM/LEM-like_dom_sf"/>
</dbReference>
<proteinExistence type="predicted"/>
<dbReference type="Gene3D" id="1.10.720.40">
    <property type="match status" value="1"/>
</dbReference>
<feature type="domain" description="LEM" evidence="7">
    <location>
        <begin position="3"/>
        <end position="47"/>
    </location>
</feature>
<dbReference type="PANTHER" id="PTHR13428:SF12">
    <property type="entry name" value="INNER NUCLEAR MEMBRANE PROTEIN MAN1"/>
    <property type="match status" value="1"/>
</dbReference>
<dbReference type="Pfam" id="PF03020">
    <property type="entry name" value="LEM"/>
    <property type="match status" value="1"/>
</dbReference>
<dbReference type="RefSeq" id="XP_030380625.1">
    <property type="nucleotide sequence ID" value="XM_030524765.1"/>
</dbReference>
<dbReference type="InterPro" id="IPR012677">
    <property type="entry name" value="Nucleotide-bd_a/b_plait_sf"/>
</dbReference>
<organism evidence="8 10">
    <name type="scientific">Drosophila lebanonensis</name>
    <name type="common">Fruit fly</name>
    <name type="synonym">Scaptodrosophila lebanonensis</name>
    <dbReference type="NCBI Taxonomy" id="7225"/>
    <lineage>
        <taxon>Eukaryota</taxon>
        <taxon>Metazoa</taxon>
        <taxon>Ecdysozoa</taxon>
        <taxon>Arthropoda</taxon>
        <taxon>Hexapoda</taxon>
        <taxon>Insecta</taxon>
        <taxon>Pterygota</taxon>
        <taxon>Neoptera</taxon>
        <taxon>Endopterygota</taxon>
        <taxon>Diptera</taxon>
        <taxon>Brachycera</taxon>
        <taxon>Muscomorpha</taxon>
        <taxon>Ephydroidea</taxon>
        <taxon>Drosophilidae</taxon>
        <taxon>Scaptodrosophila</taxon>
    </lineage>
</organism>
<gene>
    <name evidence="9 10 11" type="primary">LOC115628574</name>
</gene>
<keyword evidence="5" id="KW-0539">Nucleus</keyword>
<accession>A0A6J2TVN7</accession>
<dbReference type="Gene3D" id="3.30.70.330">
    <property type="match status" value="1"/>
</dbReference>
<evidence type="ECO:0000256" key="2">
    <source>
        <dbReference type="ARBA" id="ARBA00022692"/>
    </source>
</evidence>
<evidence type="ECO:0000313" key="11">
    <source>
        <dbReference type="RefSeq" id="XP_030380625.1"/>
    </source>
</evidence>
<dbReference type="GO" id="GO:0005637">
    <property type="term" value="C:nuclear inner membrane"/>
    <property type="evidence" value="ECO:0007669"/>
    <property type="project" value="UniProtKB-SubCell"/>
</dbReference>
<dbReference type="RefSeq" id="XP_030380606.1">
    <property type="nucleotide sequence ID" value="XM_030524746.1"/>
</dbReference>
<evidence type="ECO:0000256" key="6">
    <source>
        <dbReference type="SAM" id="Phobius"/>
    </source>
</evidence>
<keyword evidence="4 6" id="KW-0472">Membrane</keyword>
<keyword evidence="8" id="KW-1185">Reference proteome</keyword>
<evidence type="ECO:0000256" key="5">
    <source>
        <dbReference type="ARBA" id="ARBA00023242"/>
    </source>
</evidence>
<dbReference type="Proteomes" id="UP000504634">
    <property type="component" value="Unplaced"/>
</dbReference>
<feature type="transmembrane region" description="Helical" evidence="6">
    <location>
        <begin position="405"/>
        <end position="426"/>
    </location>
</feature>
<dbReference type="Gene3D" id="1.10.10.1180">
    <property type="entry name" value="MAN1, winged-helix domain"/>
    <property type="match status" value="1"/>
</dbReference>
<dbReference type="CTD" id="37838"/>
<sequence>MSTESLNHLSDVELHRKLLQHGFPSTPVTETTRPILIRKLKKHVKNEKLKKRKSSNYVVYSNDMHNRNTSSAWDQPSFPMKQSVYGNVLENNNGLRNYNKNLDNSEELGPTILTTRMYAPPPVVASDYDSDGDPINSASKYRNICPIPCPIDTSNSYAKPNSITSSSDGGVVNRLLSFRDTTIQRKFNPRGPYTVHVSKNHTRTDSVTARRLGMSDLRDFFKKPELNQYTIPQVLIAALLIFLAIIIVLYISKKSDQNLLDQTVVKYKLCGPNDVDVPLVSDQIMCIGSDMLKSALQITEALFKFLNERARQHHCLNGNLSPVIEMSEFIMQLSGESRTHIPSLQSKLIAAKYLITQNPQWMIKIIKPSDTTVEQIPSSLSYLSFEMMQPNLPLRCIISKKLARFFTIIGSIIVILGSCLAIYYAVSTYRKIKKERLFAAEKLSREIISELIYSSSQSENSEVTINQLQEKLLPQGKRSKYLHTWNRAVKIIEETENHVLFGMVIRNGEKLRTMAWNGNVDNREIGVTKKWHSPAFDNTNKITKPPTSCLKIRHMIEPAEVDNPNLKQQIVDAIFEKVGSRCKICDIQLDTQSCCVYLRCGSEADAGIVHSEINGWWFDKRLISIKFLRLERYLSRFPKSNTEPTYFPPSDIATHNRS</sequence>
<keyword evidence="3 6" id="KW-1133">Transmembrane helix</keyword>
<dbReference type="RefSeq" id="XP_030380616.1">
    <property type="nucleotide sequence ID" value="XM_030524756.1"/>
</dbReference>
<evidence type="ECO:0000256" key="1">
    <source>
        <dbReference type="ARBA" id="ARBA00004473"/>
    </source>
</evidence>
<dbReference type="InterPro" id="IPR041885">
    <property type="entry name" value="MAN1_winged_helix_dom"/>
</dbReference>
<dbReference type="PROSITE" id="PS50954">
    <property type="entry name" value="LEM"/>
    <property type="match status" value="1"/>
</dbReference>
<evidence type="ECO:0000313" key="9">
    <source>
        <dbReference type="RefSeq" id="XP_030380606.1"/>
    </source>
</evidence>
<dbReference type="OrthoDB" id="118234at2759"/>
<dbReference type="GO" id="GO:0030514">
    <property type="term" value="P:negative regulation of BMP signaling pathway"/>
    <property type="evidence" value="ECO:0007669"/>
    <property type="project" value="TreeGrafter"/>
</dbReference>
<dbReference type="GO" id="GO:0031490">
    <property type="term" value="F:chromatin DNA binding"/>
    <property type="evidence" value="ECO:0007669"/>
    <property type="project" value="TreeGrafter"/>
</dbReference>
<dbReference type="GO" id="GO:0006998">
    <property type="term" value="P:nuclear envelope organization"/>
    <property type="evidence" value="ECO:0007669"/>
    <property type="project" value="TreeGrafter"/>
</dbReference>
<evidence type="ECO:0000313" key="10">
    <source>
        <dbReference type="RefSeq" id="XP_030380616.1"/>
    </source>
</evidence>
<dbReference type="PANTHER" id="PTHR13428">
    <property type="entry name" value="INNER NUCLEAR MEMBRANE PROTEIN MAN1 LEM DOMAIN CONTAINING PROTEIN"/>
    <property type="match status" value="1"/>
</dbReference>
<dbReference type="GeneID" id="115628574"/>
<dbReference type="SMART" id="SM00540">
    <property type="entry name" value="LEM"/>
    <property type="match status" value="1"/>
</dbReference>
<evidence type="ECO:0000313" key="8">
    <source>
        <dbReference type="Proteomes" id="UP000504634"/>
    </source>
</evidence>
<evidence type="ECO:0000256" key="4">
    <source>
        <dbReference type="ARBA" id="ARBA00023136"/>
    </source>
</evidence>
<dbReference type="CDD" id="cd12934">
    <property type="entry name" value="LEM"/>
    <property type="match status" value="1"/>
</dbReference>